<dbReference type="PROSITE" id="PS50004">
    <property type="entry name" value="C2"/>
    <property type="match status" value="1"/>
</dbReference>
<dbReference type="SMART" id="SM00239">
    <property type="entry name" value="C2"/>
    <property type="match status" value="1"/>
</dbReference>
<reference evidence="6" key="2">
    <citation type="submission" date="2008-08" db="EMBL/GenBank/DDBJ databases">
        <authorList>
            <consortium name="Diatom Consortium"/>
            <person name="Grigoriev I."/>
            <person name="Grimwood J."/>
            <person name="Kuo A."/>
            <person name="Otillar R.P."/>
            <person name="Salamov A."/>
            <person name="Detter J.C."/>
            <person name="Lindquist E."/>
            <person name="Shapiro H."/>
            <person name="Lucas S."/>
            <person name="Glavina del Rio T."/>
            <person name="Pitluck S."/>
            <person name="Rokhsar D."/>
            <person name="Bowler C."/>
        </authorList>
    </citation>
    <scope>GENOME REANNOTATION</scope>
    <source>
        <strain evidence="6">CCAP 1055/1</strain>
    </source>
</reference>
<reference evidence="5 6" key="1">
    <citation type="journal article" date="2008" name="Nature">
        <title>The Phaeodactylum genome reveals the evolutionary history of diatom genomes.</title>
        <authorList>
            <person name="Bowler C."/>
            <person name="Allen A.E."/>
            <person name="Badger J.H."/>
            <person name="Grimwood J."/>
            <person name="Jabbari K."/>
            <person name="Kuo A."/>
            <person name="Maheswari U."/>
            <person name="Martens C."/>
            <person name="Maumus F."/>
            <person name="Otillar R.P."/>
            <person name="Rayko E."/>
            <person name="Salamov A."/>
            <person name="Vandepoele K."/>
            <person name="Beszteri B."/>
            <person name="Gruber A."/>
            <person name="Heijde M."/>
            <person name="Katinka M."/>
            <person name="Mock T."/>
            <person name="Valentin K."/>
            <person name="Verret F."/>
            <person name="Berges J.A."/>
            <person name="Brownlee C."/>
            <person name="Cadoret J.P."/>
            <person name="Chiovitti A."/>
            <person name="Choi C.J."/>
            <person name="Coesel S."/>
            <person name="De Martino A."/>
            <person name="Detter J.C."/>
            <person name="Durkin C."/>
            <person name="Falciatore A."/>
            <person name="Fournet J."/>
            <person name="Haruta M."/>
            <person name="Huysman M.J."/>
            <person name="Jenkins B.D."/>
            <person name="Jiroutova K."/>
            <person name="Jorgensen R.E."/>
            <person name="Joubert Y."/>
            <person name="Kaplan A."/>
            <person name="Kroger N."/>
            <person name="Kroth P.G."/>
            <person name="La Roche J."/>
            <person name="Lindquist E."/>
            <person name="Lommer M."/>
            <person name="Martin-Jezequel V."/>
            <person name="Lopez P.J."/>
            <person name="Lucas S."/>
            <person name="Mangogna M."/>
            <person name="McGinnis K."/>
            <person name="Medlin L.K."/>
            <person name="Montsant A."/>
            <person name="Oudot-Le Secq M.P."/>
            <person name="Napoli C."/>
            <person name="Obornik M."/>
            <person name="Parker M.S."/>
            <person name="Petit J.L."/>
            <person name="Porcel B.M."/>
            <person name="Poulsen N."/>
            <person name="Robison M."/>
            <person name="Rychlewski L."/>
            <person name="Rynearson T.A."/>
            <person name="Schmutz J."/>
            <person name="Shapiro H."/>
            <person name="Siaut M."/>
            <person name="Stanley M."/>
            <person name="Sussman M.R."/>
            <person name="Taylor A.R."/>
            <person name="Vardi A."/>
            <person name="von Dassow P."/>
            <person name="Vyverman W."/>
            <person name="Willis A."/>
            <person name="Wyrwicz L.S."/>
            <person name="Rokhsar D.S."/>
            <person name="Weissenbach J."/>
            <person name="Armbrust E.V."/>
            <person name="Green B.R."/>
            <person name="Van de Peer Y."/>
            <person name="Grigoriev I.V."/>
        </authorList>
    </citation>
    <scope>NUCLEOTIDE SEQUENCE [LARGE SCALE GENOMIC DNA]</scope>
    <source>
        <strain evidence="5 6">CCAP 1055/1</strain>
    </source>
</reference>
<dbReference type="eggNOG" id="KOG1327">
    <property type="taxonomic scope" value="Eukaryota"/>
</dbReference>
<feature type="domain" description="VWFA" evidence="4">
    <location>
        <begin position="218"/>
        <end position="431"/>
    </location>
</feature>
<dbReference type="SMART" id="SM00327">
    <property type="entry name" value="VWA"/>
    <property type="match status" value="1"/>
</dbReference>
<dbReference type="PROSITE" id="PS50234">
    <property type="entry name" value="VWFA"/>
    <property type="match status" value="1"/>
</dbReference>
<evidence type="ECO:0000313" key="6">
    <source>
        <dbReference type="Proteomes" id="UP000000759"/>
    </source>
</evidence>
<dbReference type="PANTHER" id="PTHR10857:SF106">
    <property type="entry name" value="C2 DOMAIN-CONTAINING PROTEIN"/>
    <property type="match status" value="1"/>
</dbReference>
<dbReference type="InterPro" id="IPR037768">
    <property type="entry name" value="C2B_Copine"/>
</dbReference>
<sequence>KNSLSPKWTAHFDLDYEIGVLNRINVSIFDEVRKGNNKQMGTAMFEVGEVLGARGNTKAKKLKRGGTIFVRITKAPEQDAGELRLQLRGIKLKNVDGFMGKSDPFFELSAKVDSAGGLTWQPVYRSEHINNDLNPKWAALTVDLNRLCAGDLDSPILLSVWDWEKNGKRQSMGSFETSVNGLLSSVTNGASGSAKTVDLAKAFVPSFVDYLTGGCELEMCVAIDFTGSNGDPRKPGTLHYIHPDGQLNDYEKALTAIGSIVDRYDSDHKYPVLGFGAKYGGVVQHCFQVGPSAELDGIGGILDAYRQVFRTGLTMSGPTVFAEVLNFAAASARSRQDEARRSNRQAYKVLLILTDGAVTSVEETKHALNAASDAPLSVVIVGIGNADFSSMQFLDDFQSNGESGRDICQFVEFSKYKHDKSMLTRETLDEIPAQLVGY</sequence>
<dbReference type="AlphaFoldDB" id="B7FQ42"/>
<dbReference type="SMR" id="B7FQ42"/>
<keyword evidence="2" id="KW-0677">Repeat</keyword>
<dbReference type="Gene3D" id="2.60.40.150">
    <property type="entry name" value="C2 domain"/>
    <property type="match status" value="2"/>
</dbReference>
<dbReference type="InterPro" id="IPR000008">
    <property type="entry name" value="C2_dom"/>
</dbReference>
<keyword evidence="6" id="KW-1185">Reference proteome</keyword>
<dbReference type="InParanoid" id="B7FQ42"/>
<feature type="non-terminal residue" evidence="5">
    <location>
        <position position="438"/>
    </location>
</feature>
<dbReference type="GO" id="GO:0071277">
    <property type="term" value="P:cellular response to calcium ion"/>
    <property type="evidence" value="ECO:0007669"/>
    <property type="project" value="TreeGrafter"/>
</dbReference>
<proteinExistence type="inferred from homology"/>
<dbReference type="Gene3D" id="3.40.50.410">
    <property type="entry name" value="von Willebrand factor, type A domain"/>
    <property type="match status" value="1"/>
</dbReference>
<dbReference type="GO" id="GO:0005544">
    <property type="term" value="F:calcium-dependent phospholipid binding"/>
    <property type="evidence" value="ECO:0007669"/>
    <property type="project" value="InterPro"/>
</dbReference>
<dbReference type="RefSeq" id="XP_002177328.1">
    <property type="nucleotide sequence ID" value="XM_002177292.1"/>
</dbReference>
<evidence type="ECO:0008006" key="7">
    <source>
        <dbReference type="Google" id="ProtNLM"/>
    </source>
</evidence>
<dbReference type="EMBL" id="CM000605">
    <property type="protein sequence ID" value="EEC51791.1"/>
    <property type="molecule type" value="Genomic_DNA"/>
</dbReference>
<dbReference type="InterPro" id="IPR045052">
    <property type="entry name" value="Copine"/>
</dbReference>
<protein>
    <recommendedName>
        <fullName evidence="7">C2 domain-containing protein</fullName>
    </recommendedName>
</protein>
<dbReference type="Proteomes" id="UP000000759">
    <property type="component" value="Chromosome 1"/>
</dbReference>
<dbReference type="GeneID" id="7196194"/>
<dbReference type="PaxDb" id="2850-Phatr8678"/>
<gene>
    <name evidence="5" type="ORF">PHATRDRAFT_8678</name>
</gene>
<dbReference type="SUPFAM" id="SSF49562">
    <property type="entry name" value="C2 domain (Calcium/lipid-binding domain, CaLB)"/>
    <property type="match status" value="2"/>
</dbReference>
<accession>B7FQ42</accession>
<evidence type="ECO:0000256" key="2">
    <source>
        <dbReference type="ARBA" id="ARBA00022737"/>
    </source>
</evidence>
<dbReference type="InterPro" id="IPR002035">
    <property type="entry name" value="VWF_A"/>
</dbReference>
<dbReference type="KEGG" id="pti:PHATRDRAFT_8678"/>
<evidence type="ECO:0000256" key="1">
    <source>
        <dbReference type="ARBA" id="ARBA00009048"/>
    </source>
</evidence>
<evidence type="ECO:0000259" key="4">
    <source>
        <dbReference type="PROSITE" id="PS50234"/>
    </source>
</evidence>
<organism evidence="5 6">
    <name type="scientific">Phaeodactylum tricornutum (strain CCAP 1055/1)</name>
    <dbReference type="NCBI Taxonomy" id="556484"/>
    <lineage>
        <taxon>Eukaryota</taxon>
        <taxon>Sar</taxon>
        <taxon>Stramenopiles</taxon>
        <taxon>Ochrophyta</taxon>
        <taxon>Bacillariophyta</taxon>
        <taxon>Bacillariophyceae</taxon>
        <taxon>Bacillariophycidae</taxon>
        <taxon>Naviculales</taxon>
        <taxon>Phaeodactylaceae</taxon>
        <taxon>Phaeodactylum</taxon>
    </lineage>
</organism>
<comment type="similarity">
    <text evidence="1">Belongs to the copine family.</text>
</comment>
<name>B7FQ42_PHATC</name>
<dbReference type="Pfam" id="PF07002">
    <property type="entry name" value="Copine"/>
    <property type="match status" value="1"/>
</dbReference>
<dbReference type="InterPro" id="IPR035892">
    <property type="entry name" value="C2_domain_sf"/>
</dbReference>
<evidence type="ECO:0000313" key="5">
    <source>
        <dbReference type="EMBL" id="EEC51791.1"/>
    </source>
</evidence>
<evidence type="ECO:0000259" key="3">
    <source>
        <dbReference type="PROSITE" id="PS50004"/>
    </source>
</evidence>
<dbReference type="GO" id="GO:0005886">
    <property type="term" value="C:plasma membrane"/>
    <property type="evidence" value="ECO:0007669"/>
    <property type="project" value="TreeGrafter"/>
</dbReference>
<dbReference type="OrthoDB" id="5855668at2759"/>
<feature type="non-terminal residue" evidence="5">
    <location>
        <position position="1"/>
    </location>
</feature>
<dbReference type="Pfam" id="PF00168">
    <property type="entry name" value="C2"/>
    <property type="match status" value="2"/>
</dbReference>
<dbReference type="PANTHER" id="PTHR10857">
    <property type="entry name" value="COPINE"/>
    <property type="match status" value="1"/>
</dbReference>
<dbReference type="SUPFAM" id="SSF53300">
    <property type="entry name" value="vWA-like"/>
    <property type="match status" value="1"/>
</dbReference>
<dbReference type="InterPro" id="IPR036465">
    <property type="entry name" value="vWFA_dom_sf"/>
</dbReference>
<dbReference type="InterPro" id="IPR010734">
    <property type="entry name" value="Copine_C"/>
</dbReference>
<dbReference type="CDD" id="cd04047">
    <property type="entry name" value="C2B_Copine"/>
    <property type="match status" value="1"/>
</dbReference>
<feature type="domain" description="C2" evidence="3">
    <location>
        <begin position="64"/>
        <end position="194"/>
    </location>
</feature>